<evidence type="ECO:0000256" key="10">
    <source>
        <dbReference type="SAM" id="MobiDB-lite"/>
    </source>
</evidence>
<comment type="similarity">
    <text evidence="1">Belongs to the methyltransferase superfamily.</text>
</comment>
<reference evidence="12 13" key="1">
    <citation type="submission" date="2018-09" db="EMBL/GenBank/DDBJ databases">
        <title>A high-quality reference genome of wild soybean provides a powerful tool to mine soybean genomes.</title>
        <authorList>
            <person name="Xie M."/>
            <person name="Chung C.Y.L."/>
            <person name="Li M.-W."/>
            <person name="Wong F.-L."/>
            <person name="Chan T.-F."/>
            <person name="Lam H.-M."/>
        </authorList>
    </citation>
    <scope>NUCLEOTIDE SEQUENCE [LARGE SCALE GENOMIC DNA]</scope>
    <source>
        <strain evidence="13">cv. W05</strain>
        <tissue evidence="12">Hypocotyl of etiolated seedlings</tissue>
    </source>
</reference>
<dbReference type="Gramene" id="XM_028341094.1">
    <property type="protein sequence ID" value="XP_028196895.1"/>
    <property type="gene ID" value="LOC114381865"/>
</dbReference>
<evidence type="ECO:0000256" key="6">
    <source>
        <dbReference type="ARBA" id="ARBA00022989"/>
    </source>
</evidence>
<sequence length="862" mass="96673">MAQATKSRNSRRPSSSSSYTSTLTTLIFIALCVLGLWMLTSNTVVTPKTRTAIDDNISETTNTDLTQDTTATTTTTNNIPDDFAESITTISQDLPRETATNIPHEIHTKIQDQKDATVFGDNPGNLPDDAIKNDLKKETSIIANEATGSDSDQKANESEKESQNNIIIAQDEKENLNSKQNTEPEIANVSENIQEEGTGGGGKSNNNDDDANVQQLREDKGEAVAEREQKEKEENEKRKKNNRKKSNKGLKKEGSSTESNDDESTQRGEKKGSSTESNDDESTQRGEKKGSSTESNDDESTQRGEKKGSSTESNDDESTQQGEKKGSSSQNDEESSSSEVVQLQDNLKWSLCNVTAGMDYIPCLDNDKYLKTSRRKHYEHRERHCPEDAPTCLVPLPKGYKTPIQWPSSRDKIWYHNIPHTLLADVKGHQNWVKLTGEFLTFPGGGTQFIHGALHYIDFLQQAEPGIAWGKHTRVILDVGCGVGSLGGYLFERDVIAMSFAPKDEHEAQVQFALERGIPAISAVMGTQRLQFPSEVFDLIHCARCRVPWHEDGGLLLLELNRLLRPGGYFVWCATPVYQTIEEDAEIWKQMKALTKSMCWELVTIKKDALNQVGAAFYRKPTSNECYEQREQNQPPMCKTDDDPNAAWYVPLQACMHKLPTDKDERGTRWPEPWPRRLEKAPYWLNNLQGGKQASHDFATDNERWKNVVDELSNVGVSWSNVRNIMDMRATYGGFAAALKDLPVWVFNVVNTDAPDTLAVIYERGLIGIYHDWCESFSTYPRTYDLLHADHLFSILKNRCNLVPVVTEIDRIVRPGGNLIVRDESSVIGEVEALLKSLHWEITSTNLEGLLCGKKGMWRPSS</sequence>
<keyword evidence="13" id="KW-1185">Reference proteome</keyword>
<dbReference type="GO" id="GO:0032259">
    <property type="term" value="P:methylation"/>
    <property type="evidence" value="ECO:0007669"/>
    <property type="project" value="UniProtKB-KW"/>
</dbReference>
<evidence type="ECO:0000256" key="3">
    <source>
        <dbReference type="ARBA" id="ARBA00022679"/>
    </source>
</evidence>
<keyword evidence="8" id="KW-0325">Glycoprotein</keyword>
<evidence type="ECO:0000313" key="13">
    <source>
        <dbReference type="Proteomes" id="UP000289340"/>
    </source>
</evidence>
<organism evidence="12 13">
    <name type="scientific">Glycine soja</name>
    <name type="common">Wild soybean</name>
    <dbReference type="NCBI Taxonomy" id="3848"/>
    <lineage>
        <taxon>Eukaryota</taxon>
        <taxon>Viridiplantae</taxon>
        <taxon>Streptophyta</taxon>
        <taxon>Embryophyta</taxon>
        <taxon>Tracheophyta</taxon>
        <taxon>Spermatophyta</taxon>
        <taxon>Magnoliopsida</taxon>
        <taxon>eudicotyledons</taxon>
        <taxon>Gunneridae</taxon>
        <taxon>Pentapetalae</taxon>
        <taxon>rosids</taxon>
        <taxon>fabids</taxon>
        <taxon>Fabales</taxon>
        <taxon>Fabaceae</taxon>
        <taxon>Papilionoideae</taxon>
        <taxon>50 kb inversion clade</taxon>
        <taxon>NPAAA clade</taxon>
        <taxon>indigoferoid/millettioid clade</taxon>
        <taxon>Phaseoleae</taxon>
        <taxon>Glycine</taxon>
        <taxon>Glycine subgen. Soja</taxon>
    </lineage>
</organism>
<dbReference type="PANTHER" id="PTHR10108:SF1072">
    <property type="entry name" value="PMT16, PUTATIVE-RELATED"/>
    <property type="match status" value="1"/>
</dbReference>
<dbReference type="GO" id="GO:0005768">
    <property type="term" value="C:endosome"/>
    <property type="evidence" value="ECO:0007669"/>
    <property type="project" value="TreeGrafter"/>
</dbReference>
<evidence type="ECO:0000256" key="4">
    <source>
        <dbReference type="ARBA" id="ARBA00022692"/>
    </source>
</evidence>
<feature type="compositionally biased region" description="Basic and acidic residues" evidence="10">
    <location>
        <begin position="151"/>
        <end position="162"/>
    </location>
</feature>
<accession>A0A445LJV3</accession>
<dbReference type="Gene3D" id="3.40.50.150">
    <property type="entry name" value="Vaccinia Virus protein VP39"/>
    <property type="match status" value="1"/>
</dbReference>
<dbReference type="EMBL" id="QZWG01000002">
    <property type="protein sequence ID" value="RZC23501.1"/>
    <property type="molecule type" value="Genomic_DNA"/>
</dbReference>
<keyword evidence="6 11" id="KW-1133">Transmembrane helix</keyword>
<keyword evidence="4 11" id="KW-0812">Transmembrane</keyword>
<feature type="compositionally biased region" description="Basic and acidic residues" evidence="10">
    <location>
        <begin position="264"/>
        <end position="273"/>
    </location>
</feature>
<comment type="subcellular location">
    <subcellularLocation>
        <location evidence="9">Endomembrane system</location>
        <topology evidence="9">Single-pass type II membrane protein</topology>
    </subcellularLocation>
</comment>
<feature type="region of interest" description="Disordered" evidence="10">
    <location>
        <begin position="143"/>
        <end position="180"/>
    </location>
</feature>
<feature type="region of interest" description="Disordered" evidence="10">
    <location>
        <begin position="192"/>
        <end position="341"/>
    </location>
</feature>
<feature type="compositionally biased region" description="Basic residues" evidence="10">
    <location>
        <begin position="238"/>
        <end position="249"/>
    </location>
</feature>
<evidence type="ECO:0000256" key="11">
    <source>
        <dbReference type="SAM" id="Phobius"/>
    </source>
</evidence>
<dbReference type="Pfam" id="PF03141">
    <property type="entry name" value="Methyltransf_29"/>
    <property type="match status" value="1"/>
</dbReference>
<feature type="compositionally biased region" description="Basic and acidic residues" evidence="10">
    <location>
        <begin position="216"/>
        <end position="237"/>
    </location>
</feature>
<feature type="compositionally biased region" description="Basic and acidic residues" evidence="10">
    <location>
        <begin position="282"/>
        <end position="291"/>
    </location>
</feature>
<dbReference type="InterPro" id="IPR029063">
    <property type="entry name" value="SAM-dependent_MTases_sf"/>
</dbReference>
<keyword evidence="3 12" id="KW-0808">Transferase</keyword>
<keyword evidence="2 12" id="KW-0489">Methyltransferase</keyword>
<feature type="compositionally biased region" description="Basic and acidic residues" evidence="10">
    <location>
        <begin position="300"/>
        <end position="309"/>
    </location>
</feature>
<dbReference type="Proteomes" id="UP000289340">
    <property type="component" value="Chromosome 2"/>
</dbReference>
<evidence type="ECO:0000256" key="2">
    <source>
        <dbReference type="ARBA" id="ARBA00022603"/>
    </source>
</evidence>
<evidence type="ECO:0000256" key="1">
    <source>
        <dbReference type="ARBA" id="ARBA00008361"/>
    </source>
</evidence>
<evidence type="ECO:0000256" key="5">
    <source>
        <dbReference type="ARBA" id="ARBA00022968"/>
    </source>
</evidence>
<feature type="transmembrane region" description="Helical" evidence="11">
    <location>
        <begin position="21"/>
        <end position="40"/>
    </location>
</feature>
<evidence type="ECO:0000313" key="12">
    <source>
        <dbReference type="EMBL" id="RZC23501.1"/>
    </source>
</evidence>
<dbReference type="FunFam" id="3.40.50.150:FF:000084">
    <property type="entry name" value="probable methyltransferase PMT23"/>
    <property type="match status" value="1"/>
</dbReference>
<dbReference type="GO" id="GO:0005802">
    <property type="term" value="C:trans-Golgi network"/>
    <property type="evidence" value="ECO:0007669"/>
    <property type="project" value="TreeGrafter"/>
</dbReference>
<evidence type="ECO:0000256" key="7">
    <source>
        <dbReference type="ARBA" id="ARBA00023136"/>
    </source>
</evidence>
<evidence type="ECO:0000256" key="8">
    <source>
        <dbReference type="ARBA" id="ARBA00023180"/>
    </source>
</evidence>
<proteinExistence type="inferred from homology"/>
<keyword evidence="5" id="KW-0735">Signal-anchor</keyword>
<name>A0A445LJV3_GLYSO</name>
<keyword evidence="7 11" id="KW-0472">Membrane</keyword>
<dbReference type="GO" id="GO:0008168">
    <property type="term" value="F:methyltransferase activity"/>
    <property type="evidence" value="ECO:0007669"/>
    <property type="project" value="UniProtKB-KW"/>
</dbReference>
<dbReference type="SUPFAM" id="SSF53335">
    <property type="entry name" value="S-adenosyl-L-methionine-dependent methyltransferases"/>
    <property type="match status" value="2"/>
</dbReference>
<dbReference type="PANTHER" id="PTHR10108">
    <property type="entry name" value="SAM-DEPENDENT METHYLTRANSFERASE"/>
    <property type="match status" value="1"/>
</dbReference>
<protein>
    <submittedName>
        <fullName evidence="12">Putative methyltransferase PMT27</fullName>
    </submittedName>
</protein>
<dbReference type="InterPro" id="IPR004159">
    <property type="entry name" value="Put_SAM_MeTrfase"/>
</dbReference>
<dbReference type="AlphaFoldDB" id="A0A445LJV3"/>
<gene>
    <name evidence="12" type="ORF">D0Y65_003027</name>
</gene>
<comment type="caution">
    <text evidence="12">The sequence shown here is derived from an EMBL/GenBank/DDBJ whole genome shotgun (WGS) entry which is preliminary data.</text>
</comment>
<evidence type="ECO:0000256" key="9">
    <source>
        <dbReference type="ARBA" id="ARBA00060399"/>
    </source>
</evidence>